<evidence type="ECO:0000256" key="7">
    <source>
        <dbReference type="SAM" id="Phobius"/>
    </source>
</evidence>
<evidence type="ECO:0000256" key="2">
    <source>
        <dbReference type="ARBA" id="ARBA00008072"/>
    </source>
</evidence>
<dbReference type="Gene3D" id="3.40.50.720">
    <property type="entry name" value="NAD(P)-binding Rossmann-like Domain"/>
    <property type="match status" value="1"/>
</dbReference>
<sequence>MTANRQYELVASRRGRVTSTEVPAPGAGQVLVQVHANGLCASDLSQWRDGQGTIGHEPVGTAVEIGAGVELTLGSSVTGRFVGSYTDFVLAEPADIVPLPTGVPQDLALGEPLGCVAEALRRAPIRLGERVVIIGLGFMGLCMAQLLACTPAARLTGIDLRDDARATAVEIGVVDAYSPTGLPAGLSDVDLVIEASGSQAGLDLATELVRPHGRISVLGYHQGTRQVDLQAWNWKAIDVINAHVRDRSLLRTSIAAGLDMIAAGRIDLTRLVTHRFPLERTDDAFTLLEKKPPGFVKAVIELS</sequence>
<organism evidence="9 10">
    <name type="scientific">Kribbella karoonensis</name>
    <dbReference type="NCBI Taxonomy" id="324851"/>
    <lineage>
        <taxon>Bacteria</taxon>
        <taxon>Bacillati</taxon>
        <taxon>Actinomycetota</taxon>
        <taxon>Actinomycetes</taxon>
        <taxon>Propionibacteriales</taxon>
        <taxon>Kribbellaceae</taxon>
        <taxon>Kribbella</taxon>
    </lineage>
</organism>
<keyword evidence="10" id="KW-1185">Reference proteome</keyword>
<keyword evidence="7" id="KW-0472">Membrane</keyword>
<keyword evidence="3 6" id="KW-0479">Metal-binding</keyword>
<gene>
    <name evidence="9" type="ORF">GCM10009742_06680</name>
</gene>
<dbReference type="InterPro" id="IPR036291">
    <property type="entry name" value="NAD(P)-bd_dom_sf"/>
</dbReference>
<comment type="caution">
    <text evidence="9">The sequence shown here is derived from an EMBL/GenBank/DDBJ whole genome shotgun (WGS) entry which is preliminary data.</text>
</comment>
<dbReference type="PANTHER" id="PTHR43350:SF19">
    <property type="entry name" value="D-GULOSIDE 3-DEHYDROGENASE"/>
    <property type="match status" value="1"/>
</dbReference>
<dbReference type="InterPro" id="IPR011032">
    <property type="entry name" value="GroES-like_sf"/>
</dbReference>
<comment type="similarity">
    <text evidence="2 6">Belongs to the zinc-containing alcohol dehydrogenase family.</text>
</comment>
<reference evidence="9 10" key="1">
    <citation type="journal article" date="2019" name="Int. J. Syst. Evol. Microbiol.">
        <title>The Global Catalogue of Microorganisms (GCM) 10K type strain sequencing project: providing services to taxonomists for standard genome sequencing and annotation.</title>
        <authorList>
            <consortium name="The Broad Institute Genomics Platform"/>
            <consortium name="The Broad Institute Genome Sequencing Center for Infectious Disease"/>
            <person name="Wu L."/>
            <person name="Ma J."/>
        </authorList>
    </citation>
    <scope>NUCLEOTIDE SEQUENCE [LARGE SCALE GENOMIC DNA]</scope>
    <source>
        <strain evidence="9 10">JCM 14304</strain>
    </source>
</reference>
<protein>
    <submittedName>
        <fullName evidence="9">Zinc-binding dehydrogenase</fullName>
    </submittedName>
</protein>
<comment type="cofactor">
    <cofactor evidence="1 6">
        <name>Zn(2+)</name>
        <dbReference type="ChEBI" id="CHEBI:29105"/>
    </cofactor>
</comment>
<keyword evidence="7" id="KW-0812">Transmembrane</keyword>
<dbReference type="InterPro" id="IPR013154">
    <property type="entry name" value="ADH-like_N"/>
</dbReference>
<dbReference type="SMART" id="SM00829">
    <property type="entry name" value="PKS_ER"/>
    <property type="match status" value="1"/>
</dbReference>
<keyword evidence="7" id="KW-1133">Transmembrane helix</keyword>
<accession>A0ABN2D2M4</accession>
<keyword evidence="5" id="KW-0560">Oxidoreductase</keyword>
<dbReference type="Pfam" id="PF00107">
    <property type="entry name" value="ADH_zinc_N"/>
    <property type="match status" value="1"/>
</dbReference>
<dbReference type="InterPro" id="IPR002328">
    <property type="entry name" value="ADH_Zn_CS"/>
</dbReference>
<dbReference type="Gene3D" id="3.90.180.10">
    <property type="entry name" value="Medium-chain alcohol dehydrogenases, catalytic domain"/>
    <property type="match status" value="2"/>
</dbReference>
<dbReference type="PROSITE" id="PS00059">
    <property type="entry name" value="ADH_ZINC"/>
    <property type="match status" value="1"/>
</dbReference>
<dbReference type="InterPro" id="IPR013149">
    <property type="entry name" value="ADH-like_C"/>
</dbReference>
<evidence type="ECO:0000313" key="10">
    <source>
        <dbReference type="Proteomes" id="UP001500190"/>
    </source>
</evidence>
<dbReference type="Pfam" id="PF08240">
    <property type="entry name" value="ADH_N"/>
    <property type="match status" value="1"/>
</dbReference>
<evidence type="ECO:0000313" key="9">
    <source>
        <dbReference type="EMBL" id="GAA1567586.1"/>
    </source>
</evidence>
<feature type="transmembrane region" description="Helical" evidence="7">
    <location>
        <begin position="131"/>
        <end position="148"/>
    </location>
</feature>
<evidence type="ECO:0000256" key="5">
    <source>
        <dbReference type="ARBA" id="ARBA00023002"/>
    </source>
</evidence>
<evidence type="ECO:0000259" key="8">
    <source>
        <dbReference type="SMART" id="SM00829"/>
    </source>
</evidence>
<dbReference type="RefSeq" id="WP_344187846.1">
    <property type="nucleotide sequence ID" value="NZ_BAAAND010000001.1"/>
</dbReference>
<dbReference type="InterPro" id="IPR020843">
    <property type="entry name" value="ER"/>
</dbReference>
<keyword evidence="4 6" id="KW-0862">Zinc</keyword>
<dbReference type="SUPFAM" id="SSF50129">
    <property type="entry name" value="GroES-like"/>
    <property type="match status" value="1"/>
</dbReference>
<evidence type="ECO:0000256" key="1">
    <source>
        <dbReference type="ARBA" id="ARBA00001947"/>
    </source>
</evidence>
<evidence type="ECO:0000256" key="4">
    <source>
        <dbReference type="ARBA" id="ARBA00022833"/>
    </source>
</evidence>
<feature type="domain" description="Enoyl reductase (ER)" evidence="8">
    <location>
        <begin position="15"/>
        <end position="300"/>
    </location>
</feature>
<dbReference type="EMBL" id="BAAAND010000001">
    <property type="protein sequence ID" value="GAA1567586.1"/>
    <property type="molecule type" value="Genomic_DNA"/>
</dbReference>
<dbReference type="Proteomes" id="UP001500190">
    <property type="component" value="Unassembled WGS sequence"/>
</dbReference>
<evidence type="ECO:0000256" key="6">
    <source>
        <dbReference type="RuleBase" id="RU361277"/>
    </source>
</evidence>
<name>A0ABN2D2M4_9ACTN</name>
<proteinExistence type="inferred from homology"/>
<evidence type="ECO:0000256" key="3">
    <source>
        <dbReference type="ARBA" id="ARBA00022723"/>
    </source>
</evidence>
<dbReference type="SUPFAM" id="SSF51735">
    <property type="entry name" value="NAD(P)-binding Rossmann-fold domains"/>
    <property type="match status" value="1"/>
</dbReference>
<dbReference type="PANTHER" id="PTHR43350">
    <property type="entry name" value="NAD-DEPENDENT ALCOHOL DEHYDROGENASE"/>
    <property type="match status" value="1"/>
</dbReference>